<dbReference type="Proteomes" id="UP001605036">
    <property type="component" value="Unassembled WGS sequence"/>
</dbReference>
<comment type="caution">
    <text evidence="2">The sequence shown here is derived from an EMBL/GenBank/DDBJ whole genome shotgun (WGS) entry which is preliminary data.</text>
</comment>
<keyword evidence="3" id="KW-1185">Reference proteome</keyword>
<dbReference type="PANTHER" id="PTHR46880:SF9">
    <property type="entry name" value="ZINC FINGER PROTEIN 862"/>
    <property type="match status" value="1"/>
</dbReference>
<evidence type="ECO:0000259" key="1">
    <source>
        <dbReference type="Pfam" id="PF25431"/>
    </source>
</evidence>
<sequence>MDFVGGNSTSRSKKQRCLTNFSAAFSGSSSGSLPLEESNAAEDFHSVEEAYLAWKDEWYGKFEWIIFYQDEGKVYCRFCREAKVRGKFGKEGATSLNVSNFIHHQGTAAHTKAAYALRDEGKGIQRALAASKKVGDIALTILFRLAYFIAKEHLVYTKFSKLCALAKSLEADITFKLYHTEKACLDFIHCISQVVQTRVLERVRASP</sequence>
<proteinExistence type="predicted"/>
<feature type="domain" description="C17orf113 probable zinc finger" evidence="1">
    <location>
        <begin position="62"/>
        <end position="114"/>
    </location>
</feature>
<organism evidence="2 3">
    <name type="scientific">Riccia fluitans</name>
    <dbReference type="NCBI Taxonomy" id="41844"/>
    <lineage>
        <taxon>Eukaryota</taxon>
        <taxon>Viridiplantae</taxon>
        <taxon>Streptophyta</taxon>
        <taxon>Embryophyta</taxon>
        <taxon>Marchantiophyta</taxon>
        <taxon>Marchantiopsida</taxon>
        <taxon>Marchantiidae</taxon>
        <taxon>Marchantiales</taxon>
        <taxon>Ricciaceae</taxon>
        <taxon>Riccia</taxon>
    </lineage>
</organism>
<gene>
    <name evidence="2" type="ORF">R1flu_025561</name>
</gene>
<name>A0ABD1XY58_9MARC</name>
<dbReference type="PANTHER" id="PTHR46880">
    <property type="entry name" value="RAS-ASSOCIATING DOMAIN-CONTAINING PROTEIN"/>
    <property type="match status" value="1"/>
</dbReference>
<reference evidence="2 3" key="1">
    <citation type="submission" date="2024-09" db="EMBL/GenBank/DDBJ databases">
        <title>Chromosome-scale assembly of Riccia fluitans.</title>
        <authorList>
            <person name="Paukszto L."/>
            <person name="Sawicki J."/>
            <person name="Karawczyk K."/>
            <person name="Piernik-Szablinska J."/>
            <person name="Szczecinska M."/>
            <person name="Mazdziarz M."/>
        </authorList>
    </citation>
    <scope>NUCLEOTIDE SEQUENCE [LARGE SCALE GENOMIC DNA]</scope>
    <source>
        <strain evidence="2">Rf_01</strain>
        <tissue evidence="2">Aerial parts of the thallus</tissue>
    </source>
</reference>
<protein>
    <recommendedName>
        <fullName evidence="1">C17orf113 probable zinc finger domain-containing protein</fullName>
    </recommendedName>
</protein>
<dbReference type="EMBL" id="JBHFFA010000007">
    <property type="protein sequence ID" value="KAL2613869.1"/>
    <property type="molecule type" value="Genomic_DNA"/>
</dbReference>
<dbReference type="AlphaFoldDB" id="A0ABD1XY58"/>
<evidence type="ECO:0000313" key="3">
    <source>
        <dbReference type="Proteomes" id="UP001605036"/>
    </source>
</evidence>
<evidence type="ECO:0000313" key="2">
    <source>
        <dbReference type="EMBL" id="KAL2613869.1"/>
    </source>
</evidence>
<dbReference type="InterPro" id="IPR057456">
    <property type="entry name" value="Znf_C17orf113"/>
</dbReference>
<accession>A0ABD1XY58</accession>
<dbReference type="Pfam" id="PF25431">
    <property type="entry name" value="zf-C17orf113"/>
    <property type="match status" value="1"/>
</dbReference>